<evidence type="ECO:0000313" key="1">
    <source>
        <dbReference type="EMBL" id="GAN09854.1"/>
    </source>
</evidence>
<gene>
    <name evidence="1" type="ORF">MAM1_0298c09387</name>
</gene>
<dbReference type="AlphaFoldDB" id="A0A0C9MQX9"/>
<reference evidence="1" key="1">
    <citation type="submission" date="2014-09" db="EMBL/GenBank/DDBJ databases">
        <title>Draft genome sequence of an oleaginous Mucoromycotina fungus Mucor ambiguus NBRC6742.</title>
        <authorList>
            <person name="Takeda I."/>
            <person name="Yamane N."/>
            <person name="Morita T."/>
            <person name="Tamano K."/>
            <person name="Machida M."/>
            <person name="Baker S."/>
            <person name="Koike H."/>
        </authorList>
    </citation>
    <scope>NUCLEOTIDE SEQUENCE</scope>
    <source>
        <strain evidence="1">NBRC 6742</strain>
    </source>
</reference>
<keyword evidence="2" id="KW-1185">Reference proteome</keyword>
<accession>A0A0C9MQX9</accession>
<dbReference type="Proteomes" id="UP000053815">
    <property type="component" value="Unassembled WGS sequence"/>
</dbReference>
<proteinExistence type="predicted"/>
<dbReference type="EMBL" id="DF836587">
    <property type="protein sequence ID" value="GAN09854.1"/>
    <property type="molecule type" value="Genomic_DNA"/>
</dbReference>
<organism evidence="1">
    <name type="scientific">Mucor ambiguus</name>
    <dbReference type="NCBI Taxonomy" id="91626"/>
    <lineage>
        <taxon>Eukaryota</taxon>
        <taxon>Fungi</taxon>
        <taxon>Fungi incertae sedis</taxon>
        <taxon>Mucoromycota</taxon>
        <taxon>Mucoromycotina</taxon>
        <taxon>Mucoromycetes</taxon>
        <taxon>Mucorales</taxon>
        <taxon>Mucorineae</taxon>
        <taxon>Mucoraceae</taxon>
        <taxon>Mucor</taxon>
    </lineage>
</organism>
<name>A0A0C9MQX9_9FUNG</name>
<protein>
    <submittedName>
        <fullName evidence="1">Uncharacterized protein</fullName>
    </submittedName>
</protein>
<sequence>MQSSGLNCVLFTVKYCDYELHAVILQDTIYFPVSKNSFTTMEIATNVVTALNFKTDLVATAEAIKPSIRETQTPAYFDQ</sequence>
<evidence type="ECO:0000313" key="2">
    <source>
        <dbReference type="Proteomes" id="UP000053815"/>
    </source>
</evidence>